<evidence type="ECO:0000313" key="2">
    <source>
        <dbReference type="EMBL" id="MDT8333018.1"/>
    </source>
</evidence>
<reference evidence="2 3" key="1">
    <citation type="journal article" date="2019" name="Microb. Pathog.">
        <title>Comparison of VITEK 2, MALDI-TOF MS, 16S rRNA gene sequencing, and whole-genome sequencing for identification of Roseomonas mucosa.</title>
        <authorList>
            <person name="Rudolph W.W."/>
            <person name="Gunzer F."/>
            <person name="Trauth M."/>
            <person name="Bunk B."/>
            <person name="Bigge R."/>
            <person name="Schrottner P."/>
        </authorList>
    </citation>
    <scope>NUCLEOTIDE SEQUENCE [LARGE SCALE GENOMIC DNA]</scope>
    <source>
        <strain evidence="2 3">DSM 103800</strain>
    </source>
</reference>
<keyword evidence="1" id="KW-0175">Coiled coil</keyword>
<dbReference type="Proteomes" id="UP001258945">
    <property type="component" value="Unassembled WGS sequence"/>
</dbReference>
<evidence type="ECO:0000256" key="1">
    <source>
        <dbReference type="SAM" id="Coils"/>
    </source>
</evidence>
<gene>
    <name evidence="2" type="ORF">RQ831_18350</name>
</gene>
<proteinExistence type="predicted"/>
<organism evidence="2 3">
    <name type="scientific">Roseomonas gilardii</name>
    <dbReference type="NCBI Taxonomy" id="257708"/>
    <lineage>
        <taxon>Bacteria</taxon>
        <taxon>Pseudomonadati</taxon>
        <taxon>Pseudomonadota</taxon>
        <taxon>Alphaproteobacteria</taxon>
        <taxon>Acetobacterales</taxon>
        <taxon>Roseomonadaceae</taxon>
        <taxon>Roseomonas</taxon>
    </lineage>
</organism>
<name>A0ABU3MKI4_9PROT</name>
<comment type="caution">
    <text evidence="2">The sequence shown here is derived from an EMBL/GenBank/DDBJ whole genome shotgun (WGS) entry which is preliminary data.</text>
</comment>
<evidence type="ECO:0008006" key="4">
    <source>
        <dbReference type="Google" id="ProtNLM"/>
    </source>
</evidence>
<feature type="coiled-coil region" evidence="1">
    <location>
        <begin position="90"/>
        <end position="117"/>
    </location>
</feature>
<sequence>MSQLIPLETHTLLSKPHKALRMSHATADDATEWVCQVFAAERASTGSVKAAADRTARWFGITSRRALSYWWKQVSHVGAEEYVRLQARHLDRLRHARLQAEQELAALDALLDKLERSHGPTA</sequence>
<dbReference type="EMBL" id="JAVVDO010000041">
    <property type="protein sequence ID" value="MDT8333018.1"/>
    <property type="molecule type" value="Genomic_DNA"/>
</dbReference>
<evidence type="ECO:0000313" key="3">
    <source>
        <dbReference type="Proteomes" id="UP001258945"/>
    </source>
</evidence>
<accession>A0ABU3MKI4</accession>
<keyword evidence="3" id="KW-1185">Reference proteome</keyword>
<dbReference type="RefSeq" id="WP_314284057.1">
    <property type="nucleotide sequence ID" value="NZ_JAVVDO010000041.1"/>
</dbReference>
<protein>
    <recommendedName>
        <fullName evidence="4">Transposase</fullName>
    </recommendedName>
</protein>